<dbReference type="GO" id="GO:0008236">
    <property type="term" value="F:serine-type peptidase activity"/>
    <property type="evidence" value="ECO:0007669"/>
    <property type="project" value="InterPro"/>
</dbReference>
<evidence type="ECO:0000313" key="4">
    <source>
        <dbReference type="EMBL" id="RLL93843.1"/>
    </source>
</evidence>
<feature type="compositionally biased region" description="Basic and acidic residues" evidence="1">
    <location>
        <begin position="723"/>
        <end position="732"/>
    </location>
</feature>
<dbReference type="STRING" id="1245748.A0A3R7LUC2"/>
<dbReference type="OrthoDB" id="27214at2759"/>
<dbReference type="InterPro" id="IPR052766">
    <property type="entry name" value="S41A_metabolite_peptidase"/>
</dbReference>
<evidence type="ECO:0000313" key="5">
    <source>
        <dbReference type="Proteomes" id="UP000215289"/>
    </source>
</evidence>
<keyword evidence="2" id="KW-0732">Signal</keyword>
<comment type="caution">
    <text evidence="4">The sequence shown here is derived from an EMBL/GenBank/DDBJ whole genome shotgun (WGS) entry which is preliminary data.</text>
</comment>
<accession>A0A3R7LUC2</accession>
<keyword evidence="5" id="KW-1185">Reference proteome</keyword>
<dbReference type="Gene3D" id="3.90.226.10">
    <property type="entry name" value="2-enoyl-CoA Hydratase, Chain A, domain 1"/>
    <property type="match status" value="1"/>
</dbReference>
<feature type="compositionally biased region" description="Polar residues" evidence="1">
    <location>
        <begin position="712"/>
        <end position="722"/>
    </location>
</feature>
<dbReference type="Pfam" id="PF23658">
    <property type="entry name" value="PDZ_CPAF_rel"/>
    <property type="match status" value="1"/>
</dbReference>
<dbReference type="AlphaFoldDB" id="A0A3R7LUC2"/>
<evidence type="ECO:0000259" key="3">
    <source>
        <dbReference type="Pfam" id="PF23658"/>
    </source>
</evidence>
<dbReference type="PANTHER" id="PTHR37049:SF5">
    <property type="entry name" value="TAIL SPECIFIC PROTEASE DOMAIN-CONTAINING PROTEIN"/>
    <property type="match status" value="1"/>
</dbReference>
<dbReference type="InterPro" id="IPR056186">
    <property type="entry name" value="PDZ_CPAF-rel"/>
</dbReference>
<feature type="chain" id="PRO_5018677423" description="CPAF-like PDZ domain-containing protein" evidence="2">
    <location>
        <begin position="16"/>
        <end position="933"/>
    </location>
</feature>
<feature type="domain" description="CPAF-like PDZ" evidence="3">
    <location>
        <begin position="164"/>
        <end position="273"/>
    </location>
</feature>
<name>A0A3R7LUC2_9EURO</name>
<dbReference type="PANTHER" id="PTHR37049">
    <property type="entry name" value="PEPTIDASE S41 FAMILY PROTEIN"/>
    <property type="match status" value="1"/>
</dbReference>
<reference evidence="4 5" key="1">
    <citation type="submission" date="2018-08" db="EMBL/GenBank/DDBJ databases">
        <title>Draft genome sequences of two Aspergillus turcosus clinical strains isolated from bronchoalveolar lavage fluid: one azole-susceptible and the other azole-resistant.</title>
        <authorList>
            <person name="Parent-Michaud M."/>
            <person name="Dufresne P.J."/>
            <person name="Fournier E."/>
            <person name="Martineau C."/>
            <person name="Moreira S."/>
            <person name="Perkins V."/>
            <person name="De Repentigny L."/>
            <person name="Dufresne S.F."/>
        </authorList>
    </citation>
    <scope>NUCLEOTIDE SEQUENCE [LARGE SCALE GENOMIC DNA]</scope>
    <source>
        <strain evidence="4">HMR AF 1038</strain>
    </source>
</reference>
<dbReference type="EMBL" id="NIDN02000257">
    <property type="protein sequence ID" value="RLL93843.1"/>
    <property type="molecule type" value="Genomic_DNA"/>
</dbReference>
<dbReference type="Proteomes" id="UP000215289">
    <property type="component" value="Unassembled WGS sequence"/>
</dbReference>
<evidence type="ECO:0000256" key="2">
    <source>
        <dbReference type="SAM" id="SignalP"/>
    </source>
</evidence>
<protein>
    <recommendedName>
        <fullName evidence="3">CPAF-like PDZ domain-containing protein</fullName>
    </recommendedName>
</protein>
<feature type="region of interest" description="Disordered" evidence="1">
    <location>
        <begin position="697"/>
        <end position="735"/>
    </location>
</feature>
<sequence>MGGIIDVLLLILTQALVVAPQQQQQQPSASSVASASAPNPTVCGDIVNQESKYLPFKPILNATQAYDCLTSVPFNPAVATRLVQYVNDTIQFHSALAYLANPPPGYQQPAVDLLAGLSRIQRDIDNGVFQNEYAFEAAVKRLLNAAHDDHLSMTGGILSAFVYGAPYDIVSVSLDGIELPKVYISADLFANETEILSWQPSAIAAINGQEVVEYLTQFAALNSVGKLEPHADWNMLMRSGALDTQGYLEVFYGGAPFYPGDSITFTFENGTVLGPMPWQAVYLSPGDTGPLQTGGDFYNFFVLGLYPAAYKESLQESTPTTSVPPGVPPSATPARDSTGWWDTAYPSSADVIQQGPFNNHEGLLRGYFLNESSLAVLSIPQFAAYGDKAHGFVQTVKEFLARSKEADLKKVVIDVQQNMGGLPLLAIETFKLFFPSIEPFAGSRRRAHPMANALGATLTPYWENLTTNQGLYYRLLTNEWVVTSRLDADTDREFTSWDDYFGPAAAYDGDEFTKTERYNLTSTAFSEEAASIAINGLGGSPQPYSPDDIIVLSDGLCSSACALFMELMHHEAQVRTVVAGGRPNYEPMQAPSGTRGAAIYDIERMDQDISLARQIDNTTRDVLPNRRLDFFISSASVNLRDQVRRNDPSNTPLQFLYEAADCRIFFTPKTWYNYTSLWNYAADAAWRDPALCVANSTTSYTHPPDPPPSTSHQLHNAKNSPTHRPDGVHPDYIDDPSNDILAVSGPIESSTGAQCDWDYQCGRPFVCAEVSVCQKGEVVPRKQCVPPCEKVSSRPSNCNSGWCHVTHTTYRVGKTTGRPYYIGSGYCEPEFPFRCPETDNLDDLDDDPCFQELDGWNLHCFPAFPYSGPFQRCHVLSEQHPRYCRNTRLLAWRMEKAYCVDHAGFRRCEEPNGPVVDFHSDDENEFMQDNGLL</sequence>
<organism evidence="4 5">
    <name type="scientific">Aspergillus turcosus</name>
    <dbReference type="NCBI Taxonomy" id="1245748"/>
    <lineage>
        <taxon>Eukaryota</taxon>
        <taxon>Fungi</taxon>
        <taxon>Dikarya</taxon>
        <taxon>Ascomycota</taxon>
        <taxon>Pezizomycotina</taxon>
        <taxon>Eurotiomycetes</taxon>
        <taxon>Eurotiomycetidae</taxon>
        <taxon>Eurotiales</taxon>
        <taxon>Aspergillaceae</taxon>
        <taxon>Aspergillus</taxon>
        <taxon>Aspergillus subgen. Fumigati</taxon>
    </lineage>
</organism>
<dbReference type="InterPro" id="IPR029045">
    <property type="entry name" value="ClpP/crotonase-like_dom_sf"/>
</dbReference>
<feature type="signal peptide" evidence="2">
    <location>
        <begin position="1"/>
        <end position="15"/>
    </location>
</feature>
<gene>
    <name evidence="4" type="ORF">CFD26_102344</name>
</gene>
<evidence type="ECO:0000256" key="1">
    <source>
        <dbReference type="SAM" id="MobiDB-lite"/>
    </source>
</evidence>
<dbReference type="SUPFAM" id="SSF52096">
    <property type="entry name" value="ClpP/crotonase"/>
    <property type="match status" value="1"/>
</dbReference>
<proteinExistence type="predicted"/>
<feature type="region of interest" description="Disordered" evidence="1">
    <location>
        <begin position="316"/>
        <end position="338"/>
    </location>
</feature>
<dbReference type="GO" id="GO:0006508">
    <property type="term" value="P:proteolysis"/>
    <property type="evidence" value="ECO:0007669"/>
    <property type="project" value="InterPro"/>
</dbReference>